<dbReference type="RefSeq" id="WP_006825099.1">
    <property type="nucleotide sequence ID" value="NZ_AOIL01000017.1"/>
</dbReference>
<name>M0A7S6_9EURY</name>
<evidence type="ECO:0000313" key="2">
    <source>
        <dbReference type="EMBL" id="ELY94579.1"/>
    </source>
</evidence>
<dbReference type="Proteomes" id="UP000011648">
    <property type="component" value="Unassembled WGS sequence"/>
</dbReference>
<accession>M0A7S6</accession>
<sequence>MVLVLGALVETRSDLITTLGVLVALVAVVGTQVLGWEWGSTELVPTVLGVAAAVIAISYAVYRRSR</sequence>
<reference evidence="2 3" key="1">
    <citation type="journal article" date="2014" name="PLoS Genet.">
        <title>Phylogenetically driven sequencing of extremely halophilic archaea reveals strategies for static and dynamic osmo-response.</title>
        <authorList>
            <person name="Becker E.A."/>
            <person name="Seitzer P.M."/>
            <person name="Tritt A."/>
            <person name="Larsen D."/>
            <person name="Krusor M."/>
            <person name="Yao A.I."/>
            <person name="Wu D."/>
            <person name="Madern D."/>
            <person name="Eisen J.A."/>
            <person name="Darling A.E."/>
            <person name="Facciotti M.T."/>
        </authorList>
    </citation>
    <scope>NUCLEOTIDE SEQUENCE [LARGE SCALE GENOMIC DNA]</scope>
    <source>
        <strain evidence="2 3">DSM 12281</strain>
    </source>
</reference>
<keyword evidence="1" id="KW-0472">Membrane</keyword>
<protein>
    <submittedName>
        <fullName evidence="2">Drug resistance transporter, Bcr/CflA subfamily protein</fullName>
    </submittedName>
</protein>
<dbReference type="PATRIC" id="fig|1230458.4.peg.1293"/>
<keyword evidence="1" id="KW-0812">Transmembrane</keyword>
<feature type="transmembrane region" description="Helical" evidence="1">
    <location>
        <begin position="15"/>
        <end position="36"/>
    </location>
</feature>
<evidence type="ECO:0000256" key="1">
    <source>
        <dbReference type="SAM" id="Phobius"/>
    </source>
</evidence>
<keyword evidence="1" id="KW-1133">Transmembrane helix</keyword>
<proteinExistence type="predicted"/>
<organism evidence="2 3">
    <name type="scientific">Natrialba taiwanensis DSM 12281</name>
    <dbReference type="NCBI Taxonomy" id="1230458"/>
    <lineage>
        <taxon>Archaea</taxon>
        <taxon>Methanobacteriati</taxon>
        <taxon>Methanobacteriota</taxon>
        <taxon>Stenosarchaea group</taxon>
        <taxon>Halobacteria</taxon>
        <taxon>Halobacteriales</taxon>
        <taxon>Natrialbaceae</taxon>
        <taxon>Natrialba</taxon>
    </lineage>
</organism>
<evidence type="ECO:0000313" key="3">
    <source>
        <dbReference type="Proteomes" id="UP000011648"/>
    </source>
</evidence>
<dbReference type="EMBL" id="AOIL01000017">
    <property type="protein sequence ID" value="ELY94579.1"/>
    <property type="molecule type" value="Genomic_DNA"/>
</dbReference>
<dbReference type="AlphaFoldDB" id="M0A7S6"/>
<feature type="transmembrane region" description="Helical" evidence="1">
    <location>
        <begin position="42"/>
        <end position="62"/>
    </location>
</feature>
<comment type="caution">
    <text evidence="2">The sequence shown here is derived from an EMBL/GenBank/DDBJ whole genome shotgun (WGS) entry which is preliminary data.</text>
</comment>
<gene>
    <name evidence="2" type="ORF">C484_06392</name>
</gene>
<keyword evidence="3" id="KW-1185">Reference proteome</keyword>